<evidence type="ECO:0000313" key="4">
    <source>
        <dbReference type="Proteomes" id="UP001234581"/>
    </source>
</evidence>
<organism evidence="3 4">
    <name type="scientific">Lichtheimia ornata</name>
    <dbReference type="NCBI Taxonomy" id="688661"/>
    <lineage>
        <taxon>Eukaryota</taxon>
        <taxon>Fungi</taxon>
        <taxon>Fungi incertae sedis</taxon>
        <taxon>Mucoromycota</taxon>
        <taxon>Mucoromycotina</taxon>
        <taxon>Mucoromycetes</taxon>
        <taxon>Mucorales</taxon>
        <taxon>Lichtheimiaceae</taxon>
        <taxon>Lichtheimia</taxon>
    </lineage>
</organism>
<keyword evidence="2" id="KW-1133">Transmembrane helix</keyword>
<evidence type="ECO:0000313" key="3">
    <source>
        <dbReference type="EMBL" id="KAJ8660000.1"/>
    </source>
</evidence>
<name>A0AAD7V812_9FUNG</name>
<dbReference type="GeneID" id="83211640"/>
<dbReference type="RefSeq" id="XP_058344913.1">
    <property type="nucleotide sequence ID" value="XM_058484288.1"/>
</dbReference>
<gene>
    <name evidence="3" type="ORF">O0I10_004227</name>
</gene>
<evidence type="ECO:0000256" key="2">
    <source>
        <dbReference type="SAM" id="Phobius"/>
    </source>
</evidence>
<protein>
    <submittedName>
        <fullName evidence="3">Uncharacterized protein</fullName>
    </submittedName>
</protein>
<keyword evidence="4" id="KW-1185">Reference proteome</keyword>
<feature type="transmembrane region" description="Helical" evidence="2">
    <location>
        <begin position="6"/>
        <end position="29"/>
    </location>
</feature>
<sequence>MLLPSAPFFVPIVVIIIIFVASVMFYIFVHNAQKRRKRIFREHEQRMRRQMDDWEQHINGRGQQQQTASMPAQLQQQHDGELPPPSYAQATLQSTATPISERTDHQAIAIPPPAYKDHRQDTRVR</sequence>
<evidence type="ECO:0000256" key="1">
    <source>
        <dbReference type="SAM" id="MobiDB-lite"/>
    </source>
</evidence>
<dbReference type="EMBL" id="JARTCD010000015">
    <property type="protein sequence ID" value="KAJ8660000.1"/>
    <property type="molecule type" value="Genomic_DNA"/>
</dbReference>
<reference evidence="3 4" key="1">
    <citation type="submission" date="2023-03" db="EMBL/GenBank/DDBJ databases">
        <title>Genome sequence of Lichtheimia ornata CBS 291.66.</title>
        <authorList>
            <person name="Mohabir J.T."/>
            <person name="Shea T.P."/>
            <person name="Kurbessoian T."/>
            <person name="Berby B."/>
            <person name="Fontaine J."/>
            <person name="Livny J."/>
            <person name="Gnirke A."/>
            <person name="Stajich J.E."/>
            <person name="Cuomo C.A."/>
        </authorList>
    </citation>
    <scope>NUCLEOTIDE SEQUENCE [LARGE SCALE GENOMIC DNA]</scope>
    <source>
        <strain evidence="3">CBS 291.66</strain>
    </source>
</reference>
<comment type="caution">
    <text evidence="3">The sequence shown here is derived from an EMBL/GenBank/DDBJ whole genome shotgun (WGS) entry which is preliminary data.</text>
</comment>
<dbReference type="AlphaFoldDB" id="A0AAD7V812"/>
<feature type="compositionally biased region" description="Polar residues" evidence="1">
    <location>
        <begin position="88"/>
        <end position="100"/>
    </location>
</feature>
<accession>A0AAD7V812</accession>
<dbReference type="Proteomes" id="UP001234581">
    <property type="component" value="Unassembled WGS sequence"/>
</dbReference>
<proteinExistence type="predicted"/>
<feature type="compositionally biased region" description="Polar residues" evidence="1">
    <location>
        <begin position="61"/>
        <end position="77"/>
    </location>
</feature>
<keyword evidence="2" id="KW-0812">Transmembrane</keyword>
<feature type="compositionally biased region" description="Basic and acidic residues" evidence="1">
    <location>
        <begin position="115"/>
        <end position="125"/>
    </location>
</feature>
<keyword evidence="2" id="KW-0472">Membrane</keyword>
<feature type="region of interest" description="Disordered" evidence="1">
    <location>
        <begin position="50"/>
        <end position="125"/>
    </location>
</feature>